<dbReference type="OrthoDB" id="416437at2759"/>
<evidence type="ECO:0000256" key="1">
    <source>
        <dbReference type="ARBA" id="ARBA00022741"/>
    </source>
</evidence>
<dbReference type="GO" id="GO:0003678">
    <property type="term" value="F:DNA helicase activity"/>
    <property type="evidence" value="ECO:0007669"/>
    <property type="project" value="UniProtKB-ARBA"/>
</dbReference>
<dbReference type="Gene3D" id="2.30.30.940">
    <property type="match status" value="1"/>
</dbReference>
<evidence type="ECO:0000313" key="7">
    <source>
        <dbReference type="Proteomes" id="UP000005408"/>
    </source>
</evidence>
<feature type="compositionally biased region" description="Polar residues" evidence="3">
    <location>
        <begin position="1158"/>
        <end position="1167"/>
    </location>
</feature>
<feature type="domain" description="UvrD-like helicase C-terminal" evidence="4">
    <location>
        <begin position="840"/>
        <end position="886"/>
    </location>
</feature>
<accession>A0A8W8JE94</accession>
<evidence type="ECO:0008006" key="8">
    <source>
        <dbReference type="Google" id="ProtNLM"/>
    </source>
</evidence>
<feature type="compositionally biased region" description="Polar residues" evidence="3">
    <location>
        <begin position="998"/>
        <end position="1008"/>
    </location>
</feature>
<dbReference type="PANTHER" id="PTHR43788:SF6">
    <property type="entry name" value="DNA HELICASE B"/>
    <property type="match status" value="1"/>
</dbReference>
<feature type="compositionally biased region" description="Acidic residues" evidence="3">
    <location>
        <begin position="1171"/>
        <end position="1184"/>
    </location>
</feature>
<feature type="region of interest" description="Disordered" evidence="3">
    <location>
        <begin position="1038"/>
        <end position="1059"/>
    </location>
</feature>
<feature type="compositionally biased region" description="Basic and acidic residues" evidence="3">
    <location>
        <begin position="1284"/>
        <end position="1295"/>
    </location>
</feature>
<feature type="region of interest" description="Disordered" evidence="3">
    <location>
        <begin position="455"/>
        <end position="484"/>
    </location>
</feature>
<feature type="compositionally biased region" description="Polar residues" evidence="3">
    <location>
        <begin position="1048"/>
        <end position="1058"/>
    </location>
</feature>
<dbReference type="CDD" id="cd18809">
    <property type="entry name" value="SF1_C_RecD"/>
    <property type="match status" value="1"/>
</dbReference>
<reference evidence="6" key="1">
    <citation type="submission" date="2022-08" db="UniProtKB">
        <authorList>
            <consortium name="EnsemblMetazoa"/>
        </authorList>
    </citation>
    <scope>IDENTIFICATION</scope>
    <source>
        <strain evidence="6">05x7-T-G4-1.051#20</strain>
    </source>
</reference>
<feature type="compositionally biased region" description="Basic and acidic residues" evidence="3">
    <location>
        <begin position="151"/>
        <end position="161"/>
    </location>
</feature>
<feature type="region of interest" description="Disordered" evidence="3">
    <location>
        <begin position="997"/>
        <end position="1016"/>
    </location>
</feature>
<dbReference type="SUPFAM" id="SSF52540">
    <property type="entry name" value="P-loop containing nucleoside triphosphate hydrolases"/>
    <property type="match status" value="2"/>
</dbReference>
<keyword evidence="7" id="KW-1185">Reference proteome</keyword>
<dbReference type="OMA" id="KIKHAWA"/>
<feature type="compositionally biased region" description="Low complexity" evidence="3">
    <location>
        <begin position="1212"/>
        <end position="1229"/>
    </location>
</feature>
<evidence type="ECO:0000313" key="6">
    <source>
        <dbReference type="EnsemblMetazoa" id="G17985.1:cds"/>
    </source>
</evidence>
<evidence type="ECO:0000256" key="3">
    <source>
        <dbReference type="SAM" id="MobiDB-lite"/>
    </source>
</evidence>
<evidence type="ECO:0000256" key="2">
    <source>
        <dbReference type="ARBA" id="ARBA00022840"/>
    </source>
</evidence>
<dbReference type="PANTHER" id="PTHR43788">
    <property type="entry name" value="DNA2/NAM7 HELICASE FAMILY MEMBER"/>
    <property type="match status" value="1"/>
</dbReference>
<dbReference type="GO" id="GO:0005524">
    <property type="term" value="F:ATP binding"/>
    <property type="evidence" value="ECO:0007669"/>
    <property type="project" value="UniProtKB-KW"/>
</dbReference>
<dbReference type="Proteomes" id="UP000005408">
    <property type="component" value="Unassembled WGS sequence"/>
</dbReference>
<name>A0A8W8JE94_MAGGI</name>
<feature type="compositionally biased region" description="Low complexity" evidence="3">
    <location>
        <begin position="1269"/>
        <end position="1282"/>
    </location>
</feature>
<keyword evidence="2" id="KW-0067">ATP-binding</keyword>
<dbReference type="InterPro" id="IPR027417">
    <property type="entry name" value="P-loop_NTPase"/>
</dbReference>
<dbReference type="Pfam" id="PF13604">
    <property type="entry name" value="AAA_30"/>
    <property type="match status" value="1"/>
</dbReference>
<feature type="compositionally biased region" description="Polar residues" evidence="3">
    <location>
        <begin position="1197"/>
        <end position="1211"/>
    </location>
</feature>
<dbReference type="Pfam" id="PF13538">
    <property type="entry name" value="UvrD_C_2"/>
    <property type="match status" value="1"/>
</dbReference>
<dbReference type="Gene3D" id="3.40.50.300">
    <property type="entry name" value="P-loop containing nucleotide triphosphate hydrolases"/>
    <property type="match status" value="2"/>
</dbReference>
<feature type="domain" description="DNA helicase B winged helix" evidence="5">
    <location>
        <begin position="268"/>
        <end position="369"/>
    </location>
</feature>
<feature type="region of interest" description="Disordered" evidence="3">
    <location>
        <begin position="150"/>
        <end position="171"/>
    </location>
</feature>
<evidence type="ECO:0000259" key="4">
    <source>
        <dbReference type="Pfam" id="PF13538"/>
    </source>
</evidence>
<dbReference type="Pfam" id="PF25894">
    <property type="entry name" value="WHD_HELB"/>
    <property type="match status" value="1"/>
</dbReference>
<organism evidence="6 7">
    <name type="scientific">Magallana gigas</name>
    <name type="common">Pacific oyster</name>
    <name type="synonym">Crassostrea gigas</name>
    <dbReference type="NCBI Taxonomy" id="29159"/>
    <lineage>
        <taxon>Eukaryota</taxon>
        <taxon>Metazoa</taxon>
        <taxon>Spiralia</taxon>
        <taxon>Lophotrochozoa</taxon>
        <taxon>Mollusca</taxon>
        <taxon>Bivalvia</taxon>
        <taxon>Autobranchia</taxon>
        <taxon>Pteriomorphia</taxon>
        <taxon>Ostreida</taxon>
        <taxon>Ostreoidea</taxon>
        <taxon>Ostreidae</taxon>
        <taxon>Magallana</taxon>
    </lineage>
</organism>
<dbReference type="InterPro" id="IPR058839">
    <property type="entry name" value="WHD_HELB"/>
</dbReference>
<dbReference type="InterPro" id="IPR050534">
    <property type="entry name" value="Coronavir_polyprotein_1ab"/>
</dbReference>
<dbReference type="CDD" id="cd17933">
    <property type="entry name" value="DEXSc_RecD-like"/>
    <property type="match status" value="1"/>
</dbReference>
<sequence>MKNGADWNMWNGAGGGVQLQNLVSGVFRPFDQTDADDSEGEEEDDFQMLSFKEIRSTSAGGKTFLKRTKQKGIKGTLVDQSRKCQTDVHAGFHLTDPWWRIQILRTDLKKNRIWYSADSCALSYQLLEREWVMKNNVVYQYLNKLMSLPKRNPDEEQENNRKPRNPVRDYTPAPEVEKFYKFVCHNLGKQDMMTFEDLKEMLEEFENYLPEEEKEMAQVIQAEIESNEEAQLVYKALKYPLMFSLLPQLLPMQFLDMIHIEEQDVKALERDLEERPWVFGFKQVLSKDHHIVGCEAQWYHFEKSGLDQQIKQPYKDGLLIYDFLKAQTKKGHTGIRSSHVRGKTQTLVSDYSEAISFLKRNKVVKEVTIEGVIWIFLYHLYKAEEFIASGVTRLFREQMENQWILDVDFDSDKFDGIRSDPDQLRAAKLLTQLPVVVISGKGGCGKTTVVTKVMSSCESRPESPNAGEGMEDEKKADNDWPPESQVERTFPRILYTAPTGKAANILGKRAGTIGYTLHQVTFSYMRHCQNLKKNPRDEWKFKNINTLVVDECSLVAITTFHSLFKMLVKESHLRRIVLLGDVRQLPSIEPGNFLSDMFSGLQNLGCAVELRTNHRSESQLIIENATRISKQMGPVFDPKRNFKLHLVEGGSGKEFLNQAVLNLLRREKSLMNDKTSQFVAFTNKDITIVNEVCLQFYNKHPQVDCHNKPMFLTGDKICMTHNSLITLYEESDNGMKPVTAKKEEEEEIGGNLEDLSNFGADQEKEANADSTQKTEIEERKEKNIRLCNGEVFFIKDDKTIIDCKSTKSERYLYLSNEDPDDPKEFWCSFRELKKFCKIRHAWARTIHTFQGSETGAVVYYLGSSVSWQNWQHVYTAVTRGKKEVHILGTHLVLSKAIAAKPNVRWTSLKYQLNKILPDREQLNQSLQASIEDTDDHVLPFTQTNSFSMDKPQDETFTRIVLSPRKLDLQSPRAGPHGQQPSTSFVAASGLYRPRPLNFSPNLLPNSKQHFQRSKLSGLDATSTPLVRQTLNKFSNLSPVPKLDELASGNKSSNDSQWSEVDESMLLISEEQARNESLLENCGPLRGGRDDGYRNGEGPKVDDEGCESDATQSPDEDVEDNGMIKKEDVQSSLKQNRYSGVVQQDRLPEISPRKKNNRNEGQQRNTAKVTDDADGDFDEDDDDIGELSRLCEVAERTVNFQRSNGQNSPINDSGSEPSSPSLLSPVSSKSIQKFSNGSGIRNSSNFDSHRSVTGDNDLFDSDGGDDGRNSPSILSSSLSPSPLKRNNEECSRGEVTPKKLKLECLQSLASPMRRKLDNLSMSQD</sequence>
<keyword evidence="1" id="KW-0547">Nucleotide-binding</keyword>
<feature type="compositionally biased region" description="Polar residues" evidence="3">
    <location>
        <begin position="1230"/>
        <end position="1245"/>
    </location>
</feature>
<feature type="compositionally biased region" description="Basic and acidic residues" evidence="3">
    <location>
        <begin position="1086"/>
        <end position="1102"/>
    </location>
</feature>
<dbReference type="EnsemblMetazoa" id="G17985.1">
    <property type="protein sequence ID" value="G17985.1:cds"/>
    <property type="gene ID" value="G17985"/>
</dbReference>
<protein>
    <recommendedName>
        <fullName evidence="8">DNA helicase B</fullName>
    </recommendedName>
</protein>
<dbReference type="InterPro" id="IPR027785">
    <property type="entry name" value="UvrD-like_helicase_C"/>
</dbReference>
<evidence type="ECO:0000259" key="5">
    <source>
        <dbReference type="Pfam" id="PF25894"/>
    </source>
</evidence>
<feature type="compositionally biased region" description="Polar residues" evidence="3">
    <location>
        <begin position="1129"/>
        <end position="1141"/>
    </location>
</feature>
<proteinExistence type="predicted"/>
<feature type="region of interest" description="Disordered" evidence="3">
    <location>
        <begin position="1077"/>
        <end position="1295"/>
    </location>
</feature>